<evidence type="ECO:0000256" key="15">
    <source>
        <dbReference type="SAM" id="Phobius"/>
    </source>
</evidence>
<evidence type="ECO:0000256" key="4">
    <source>
        <dbReference type="ARBA" id="ARBA00005363"/>
    </source>
</evidence>
<keyword evidence="19" id="KW-1185">Reference proteome</keyword>
<name>A0A875RWF2_EENNA</name>
<evidence type="ECO:0000256" key="1">
    <source>
        <dbReference type="ARBA" id="ARBA00004304"/>
    </source>
</evidence>
<dbReference type="AlphaFoldDB" id="A0A875RWF2"/>
<keyword evidence="11" id="KW-0496">Mitochondrion</keyword>
<feature type="signal peptide" evidence="16">
    <location>
        <begin position="1"/>
        <end position="17"/>
    </location>
</feature>
<dbReference type="InterPro" id="IPR009011">
    <property type="entry name" value="Man6P_isomerase_rcpt-bd_dom_sf"/>
</dbReference>
<keyword evidence="13" id="KW-1015">Disulfide bond</keyword>
<dbReference type="GO" id="GO:0031966">
    <property type="term" value="C:mitochondrial membrane"/>
    <property type="evidence" value="ECO:0007669"/>
    <property type="project" value="UniProtKB-SubCell"/>
</dbReference>
<evidence type="ECO:0000256" key="12">
    <source>
        <dbReference type="ARBA" id="ARBA00023136"/>
    </source>
</evidence>
<keyword evidence="12 15" id="KW-0472">Membrane</keyword>
<dbReference type="GO" id="GO:0006914">
    <property type="term" value="P:autophagy"/>
    <property type="evidence" value="ECO:0007669"/>
    <property type="project" value="UniProtKB-KW"/>
</dbReference>
<accession>A0A875RWF2</accession>
<dbReference type="InterPro" id="IPR044865">
    <property type="entry name" value="MRH_dom"/>
</dbReference>
<evidence type="ECO:0000256" key="2">
    <source>
        <dbReference type="ARBA" id="ARBA00004358"/>
    </source>
</evidence>
<feature type="chain" id="PRO_5034248844" description="Autophagy-related protein 27" evidence="16">
    <location>
        <begin position="18"/>
        <end position="271"/>
    </location>
</feature>
<dbReference type="OrthoDB" id="29460at2759"/>
<evidence type="ECO:0000256" key="14">
    <source>
        <dbReference type="ARBA" id="ARBA00023329"/>
    </source>
</evidence>
<dbReference type="Gene3D" id="2.70.130.10">
    <property type="entry name" value="Mannose-6-phosphate receptor binding domain"/>
    <property type="match status" value="1"/>
</dbReference>
<evidence type="ECO:0000256" key="8">
    <source>
        <dbReference type="ARBA" id="ARBA00022989"/>
    </source>
</evidence>
<comment type="subcellular location">
    <subcellularLocation>
        <location evidence="2">Cytoplasmic vesicle membrane</location>
        <topology evidence="2">Single-pass type I membrane protein</topology>
    </subcellularLocation>
    <subcellularLocation>
        <location evidence="3">Golgi apparatus membrane</location>
        <topology evidence="3">Single-pass type I membrane protein</topology>
    </subcellularLocation>
    <subcellularLocation>
        <location evidence="1">Mitochondrion membrane</location>
        <topology evidence="1">Single-pass membrane protein</topology>
    </subcellularLocation>
</comment>
<evidence type="ECO:0000256" key="5">
    <source>
        <dbReference type="ARBA" id="ARBA00013776"/>
    </source>
</evidence>
<evidence type="ECO:0000259" key="17">
    <source>
        <dbReference type="PROSITE" id="PS51914"/>
    </source>
</evidence>
<keyword evidence="14" id="KW-0968">Cytoplasmic vesicle</keyword>
<feature type="transmembrane region" description="Helical" evidence="15">
    <location>
        <begin position="198"/>
        <end position="217"/>
    </location>
</feature>
<evidence type="ECO:0000256" key="11">
    <source>
        <dbReference type="ARBA" id="ARBA00023128"/>
    </source>
</evidence>
<evidence type="ECO:0000256" key="6">
    <source>
        <dbReference type="ARBA" id="ARBA00022692"/>
    </source>
</evidence>
<proteinExistence type="inferred from homology"/>
<evidence type="ECO:0000256" key="7">
    <source>
        <dbReference type="ARBA" id="ARBA00022729"/>
    </source>
</evidence>
<protein>
    <recommendedName>
        <fullName evidence="5">Autophagy-related protein 27</fullName>
    </recommendedName>
</protein>
<dbReference type="GO" id="GO:0030659">
    <property type="term" value="C:cytoplasmic vesicle membrane"/>
    <property type="evidence" value="ECO:0007669"/>
    <property type="project" value="UniProtKB-SubCell"/>
</dbReference>
<evidence type="ECO:0000256" key="10">
    <source>
        <dbReference type="ARBA" id="ARBA00023034"/>
    </source>
</evidence>
<organism evidence="18 19">
    <name type="scientific">Eeniella nana</name>
    <name type="common">Yeast</name>
    <name type="synonym">Brettanomyces nanus</name>
    <dbReference type="NCBI Taxonomy" id="13502"/>
    <lineage>
        <taxon>Eukaryota</taxon>
        <taxon>Fungi</taxon>
        <taxon>Dikarya</taxon>
        <taxon>Ascomycota</taxon>
        <taxon>Saccharomycotina</taxon>
        <taxon>Pichiomycetes</taxon>
        <taxon>Pichiales</taxon>
        <taxon>Pichiaceae</taxon>
        <taxon>Brettanomyces</taxon>
    </lineage>
</organism>
<dbReference type="Proteomes" id="UP000662931">
    <property type="component" value="Chromosome 1"/>
</dbReference>
<dbReference type="Pfam" id="PF09451">
    <property type="entry name" value="ATG27"/>
    <property type="match status" value="1"/>
</dbReference>
<evidence type="ECO:0000256" key="16">
    <source>
        <dbReference type="SAM" id="SignalP"/>
    </source>
</evidence>
<feature type="domain" description="MRH" evidence="17">
    <location>
        <begin position="18"/>
        <end position="175"/>
    </location>
</feature>
<keyword evidence="7 16" id="KW-0732">Signal</keyword>
<evidence type="ECO:0000256" key="3">
    <source>
        <dbReference type="ARBA" id="ARBA00004614"/>
    </source>
</evidence>
<dbReference type="InterPro" id="IPR018939">
    <property type="entry name" value="Autophagy-rel_prot_27"/>
</dbReference>
<evidence type="ECO:0000256" key="13">
    <source>
        <dbReference type="ARBA" id="ARBA00023157"/>
    </source>
</evidence>
<dbReference type="RefSeq" id="XP_038776328.1">
    <property type="nucleotide sequence ID" value="XM_038920400.1"/>
</dbReference>
<reference evidence="18" key="1">
    <citation type="submission" date="2020-10" db="EMBL/GenBank/DDBJ databases">
        <authorList>
            <person name="Roach M.J.R."/>
        </authorList>
    </citation>
    <scope>NUCLEOTIDE SEQUENCE</scope>
    <source>
        <strain evidence="18">CBS 1945</strain>
    </source>
</reference>
<comment type="similarity">
    <text evidence="4">Belongs to the ATG27 family.</text>
</comment>
<dbReference type="GO" id="GO:0000139">
    <property type="term" value="C:Golgi membrane"/>
    <property type="evidence" value="ECO:0007669"/>
    <property type="project" value="UniProtKB-SubCell"/>
</dbReference>
<keyword evidence="10" id="KW-0333">Golgi apparatus</keyword>
<evidence type="ECO:0000313" key="18">
    <source>
        <dbReference type="EMBL" id="QPG72763.1"/>
    </source>
</evidence>
<dbReference type="KEGG" id="bnn:FOA43_000064"/>
<gene>
    <name evidence="18" type="ORF">FOA43_000064</name>
</gene>
<keyword evidence="9" id="KW-0072">Autophagy</keyword>
<keyword evidence="8 15" id="KW-1133">Transmembrane helix</keyword>
<evidence type="ECO:0000256" key="9">
    <source>
        <dbReference type="ARBA" id="ARBA00023006"/>
    </source>
</evidence>
<dbReference type="GeneID" id="62193465"/>
<keyword evidence="6 15" id="KW-0812">Transmembrane</keyword>
<sequence>MHGSLIVLSLLVSTVFSIDLSNKAFKEYTAIKNIAGVHNIEKTKSTPPSTTTQKWYINMVDPEQKDLPKDIEDVKGCPSGSQICGLTTVKLPEGDDKEVTTEIFAFSSKLVPQFDDDDEHDELTVKLSGANWGDKTLEAVLNLKCSPDKKEDSLDVVFDYTTLKINWENNAFCKDASAEKPHGKHHKDDHRHGKDRSWGLFTWFFILLVLALAGYIIGQAWVNTSRVGNSGEFLNELGDATVETAGKVPEFLKQVVSKVTGGGDRGGYSAV</sequence>
<dbReference type="PROSITE" id="PS51914">
    <property type="entry name" value="MRH"/>
    <property type="match status" value="1"/>
</dbReference>
<dbReference type="EMBL" id="CP064812">
    <property type="protein sequence ID" value="QPG72763.1"/>
    <property type="molecule type" value="Genomic_DNA"/>
</dbReference>
<evidence type="ECO:0000313" key="19">
    <source>
        <dbReference type="Proteomes" id="UP000662931"/>
    </source>
</evidence>